<dbReference type="AlphaFoldDB" id="A0A412YB88"/>
<evidence type="ECO:0000313" key="4">
    <source>
        <dbReference type="EMBL" id="RGV54665.1"/>
    </source>
</evidence>
<dbReference type="InterPro" id="IPR008928">
    <property type="entry name" value="6-hairpin_glycosidase_sf"/>
</dbReference>
<dbReference type="GO" id="GO:0016787">
    <property type="term" value="F:hydrolase activity"/>
    <property type="evidence" value="ECO:0007669"/>
    <property type="project" value="UniProtKB-KW"/>
</dbReference>
<dbReference type="GO" id="GO:0005975">
    <property type="term" value="P:carbohydrate metabolic process"/>
    <property type="evidence" value="ECO:0007669"/>
    <property type="project" value="InterPro"/>
</dbReference>
<dbReference type="Gene3D" id="2.60.120.260">
    <property type="entry name" value="Galactose-binding domain-like"/>
    <property type="match status" value="1"/>
</dbReference>
<feature type="domain" description="Glycoside hydrolase GH146 substrate-binding" evidence="2">
    <location>
        <begin position="691"/>
        <end position="825"/>
    </location>
</feature>
<proteinExistence type="predicted"/>
<feature type="domain" description="Non-reducing end beta-L-arabinofuranosidase-like GH127 middle" evidence="3">
    <location>
        <begin position="486"/>
        <end position="579"/>
    </location>
</feature>
<dbReference type="EMBL" id="QRZF01000005">
    <property type="protein sequence ID" value="RGV54665.1"/>
    <property type="molecule type" value="Genomic_DNA"/>
</dbReference>
<dbReference type="Proteomes" id="UP000283850">
    <property type="component" value="Unassembled WGS sequence"/>
</dbReference>
<name>A0A412YB88_9BACE</name>
<evidence type="ECO:0000313" key="5">
    <source>
        <dbReference type="Proteomes" id="UP000283850"/>
    </source>
</evidence>
<dbReference type="InterPro" id="IPR012878">
    <property type="entry name" value="Beta-AFase-like_GH127_cat"/>
</dbReference>
<organism evidence="4 5">
    <name type="scientific">Bacteroides intestinalis</name>
    <dbReference type="NCBI Taxonomy" id="329854"/>
    <lineage>
        <taxon>Bacteria</taxon>
        <taxon>Pseudomonadati</taxon>
        <taxon>Bacteroidota</taxon>
        <taxon>Bacteroidia</taxon>
        <taxon>Bacteroidales</taxon>
        <taxon>Bacteroidaceae</taxon>
        <taxon>Bacteroides</taxon>
    </lineage>
</organism>
<dbReference type="Pfam" id="PF07944">
    <property type="entry name" value="Beta-AFase-like_GH127_cat"/>
    <property type="match status" value="1"/>
</dbReference>
<gene>
    <name evidence="4" type="ORF">DWW10_09165</name>
</gene>
<keyword evidence="4" id="KW-0378">Hydrolase</keyword>
<reference evidence="4 5" key="1">
    <citation type="submission" date="2018-08" db="EMBL/GenBank/DDBJ databases">
        <title>A genome reference for cultivated species of the human gut microbiota.</title>
        <authorList>
            <person name="Zou Y."/>
            <person name="Xue W."/>
            <person name="Luo G."/>
        </authorList>
    </citation>
    <scope>NUCLEOTIDE SEQUENCE [LARGE SCALE GENOMIC DNA]</scope>
    <source>
        <strain evidence="4 5">AF14-32</strain>
    </source>
</reference>
<comment type="caution">
    <text evidence="4">The sequence shown here is derived from an EMBL/GenBank/DDBJ whole genome shotgun (WGS) entry which is preliminary data.</text>
</comment>
<evidence type="ECO:0000259" key="3">
    <source>
        <dbReference type="Pfam" id="PF20736"/>
    </source>
</evidence>
<dbReference type="PANTHER" id="PTHR31151:SF0">
    <property type="entry name" value="PROLINE-TRNA LIGASE (DUF1680)"/>
    <property type="match status" value="1"/>
</dbReference>
<sequence>MEEFHIIIRLRCSARSADGEYRCLLPSLERVQPSIKNITRSFERKNLIPEMKNISLLLLLSLTILSSACQSESEKTVVADKVSMEAQPFPLSDLRLLPGSPFKHAMDKNGEWLLDLSADRLLHRFRLNAGLTPKGEIYGGWESLGVSGHTLGHYLSACAMMYAASGDERYKERVDYIIKELAECQDARKTGYVGGIPNEDKIWAEVSSGDIRSQGFDLNGGWVPWYTLHKLWAGLIDAYRYGNNNQAKEVAVKLSDWAVNSFGSLSEESFQKMLACEFGGMNESFADMYAITGNENYLKLARQFYHKAILDPLKEQRDELEGKHSNTQVPKIIGEARLYELTGDKDMQTIATFYWDRIVNHHSYVNGGNSNYEHLGKPDCLNDRLSPFTSETCNTYNMLKLTKHLFTWDPQAAYMDYYERALYNHILASQNPDDGMVCYSVPLESGTKKEFSTRFDSFWCCVASGIENHVKYAESVFFQSTQDDGLFINLFIPTSLNWREKGMKVKLETQFPADHQVRITFEGKSQRFPLHIRYPRWATQGIKASLNGKEETVTGTPGSYFTLNGEWGKDTELILDIPMELYTVSMPDNPNRMGIFYGPVLLAAPLGTEDLQAYEIPCFASDAESIISAIQPVPGKPLAFTANTTANAQLPLMPFYAIHGQKHAVYFDKFSTQEWTKKEKEYQALIEKQKELEARTTDHLRIGEMQPERDHDLQAENSKTGDVSGNKYRDAFNGWFSFTVKVDPTKEMQMLCSYWGADKDKRNFDILIDGKKFKTINLQGTHGPKVFEEEYAIPLSFTQGKEKITVRFQSHPDCHAGGLFGFRMLQKR</sequence>
<dbReference type="SUPFAM" id="SSF48208">
    <property type="entry name" value="Six-hairpin glycosidases"/>
    <property type="match status" value="1"/>
</dbReference>
<dbReference type="InterPro" id="IPR049046">
    <property type="entry name" value="Beta-AFase-like_GH127_middle"/>
</dbReference>
<evidence type="ECO:0000259" key="1">
    <source>
        <dbReference type="Pfam" id="PF07944"/>
    </source>
</evidence>
<evidence type="ECO:0000259" key="2">
    <source>
        <dbReference type="Pfam" id="PF20620"/>
    </source>
</evidence>
<dbReference type="Pfam" id="PF20736">
    <property type="entry name" value="Glyco_hydro127M"/>
    <property type="match status" value="1"/>
</dbReference>
<feature type="domain" description="Non-reducing end beta-L-arabinofuranosidase-like GH127 catalytic" evidence="1">
    <location>
        <begin position="96"/>
        <end position="473"/>
    </location>
</feature>
<accession>A0A412YB88</accession>
<protein>
    <submittedName>
        <fullName evidence="4">Glycoside hydrolase family 127 protein</fullName>
    </submittedName>
</protein>
<dbReference type="PANTHER" id="PTHR31151">
    <property type="entry name" value="PROLINE-TRNA LIGASE (DUF1680)"/>
    <property type="match status" value="1"/>
</dbReference>
<dbReference type="InterPro" id="IPR046544">
    <property type="entry name" value="GH146_SB_dom"/>
</dbReference>
<dbReference type="Pfam" id="PF20620">
    <property type="entry name" value="DUF6805"/>
    <property type="match status" value="1"/>
</dbReference>